<dbReference type="GO" id="GO:0006605">
    <property type="term" value="P:protein targeting"/>
    <property type="evidence" value="ECO:0007669"/>
    <property type="project" value="UniProtKB-UniRule"/>
</dbReference>
<dbReference type="Proteomes" id="UP000886750">
    <property type="component" value="Unassembled WGS sequence"/>
</dbReference>
<evidence type="ECO:0000313" key="10">
    <source>
        <dbReference type="Proteomes" id="UP000886750"/>
    </source>
</evidence>
<reference evidence="9" key="2">
    <citation type="submission" date="2021-04" db="EMBL/GenBank/DDBJ databases">
        <authorList>
            <person name="Gilroy R."/>
        </authorList>
    </citation>
    <scope>NUCLEOTIDE SEQUENCE</scope>
    <source>
        <strain evidence="9">1345</strain>
    </source>
</reference>
<dbReference type="Pfam" id="PF00584">
    <property type="entry name" value="SecE"/>
    <property type="match status" value="1"/>
</dbReference>
<dbReference type="EMBL" id="DXCQ01000050">
    <property type="protein sequence ID" value="HIY97155.1"/>
    <property type="molecule type" value="Genomic_DNA"/>
</dbReference>
<reference evidence="9" key="1">
    <citation type="journal article" date="2021" name="PeerJ">
        <title>Extensive microbial diversity within the chicken gut microbiome revealed by metagenomics and culture.</title>
        <authorList>
            <person name="Gilroy R."/>
            <person name="Ravi A."/>
            <person name="Getino M."/>
            <person name="Pursley I."/>
            <person name="Horton D.L."/>
            <person name="Alikhan N.F."/>
            <person name="Baker D."/>
            <person name="Gharbi K."/>
            <person name="Hall N."/>
            <person name="Watson M."/>
            <person name="Adriaenssens E.M."/>
            <person name="Foster-Nyarko E."/>
            <person name="Jarju S."/>
            <person name="Secka A."/>
            <person name="Antonio M."/>
            <person name="Oren A."/>
            <person name="Chaudhuri R.R."/>
            <person name="La Ragione R."/>
            <person name="Hildebrand F."/>
            <person name="Pallen M.J."/>
        </authorList>
    </citation>
    <scope>NUCLEOTIDE SEQUENCE</scope>
    <source>
        <strain evidence="9">1345</strain>
    </source>
</reference>
<dbReference type="HAMAP" id="MF_00422">
    <property type="entry name" value="SecE"/>
    <property type="match status" value="1"/>
</dbReference>
<dbReference type="GO" id="GO:0043952">
    <property type="term" value="P:protein transport by the Sec complex"/>
    <property type="evidence" value="ECO:0007669"/>
    <property type="project" value="UniProtKB-UniRule"/>
</dbReference>
<dbReference type="GO" id="GO:0005886">
    <property type="term" value="C:plasma membrane"/>
    <property type="evidence" value="ECO:0007669"/>
    <property type="project" value="UniProtKB-SubCell"/>
</dbReference>
<dbReference type="InterPro" id="IPR005807">
    <property type="entry name" value="SecE_bac"/>
</dbReference>
<dbReference type="Gene3D" id="1.20.5.1030">
    <property type="entry name" value="Preprotein translocase secy subunit"/>
    <property type="match status" value="1"/>
</dbReference>
<accession>A0A9D2CSH0</accession>
<evidence type="ECO:0000256" key="4">
    <source>
        <dbReference type="ARBA" id="ARBA00022927"/>
    </source>
</evidence>
<evidence type="ECO:0000256" key="3">
    <source>
        <dbReference type="ARBA" id="ARBA00022692"/>
    </source>
</evidence>
<proteinExistence type="inferred from homology"/>
<comment type="similarity">
    <text evidence="8">Belongs to the SecE/SEC61-gamma family.</text>
</comment>
<comment type="subunit">
    <text evidence="8">Component of the Sec protein translocase complex. Heterotrimer consisting of SecY, SecE and SecG subunits. The heterotrimers can form oligomers, although 1 heterotrimer is thought to be able to translocate proteins. Interacts with the ribosome. Interacts with SecDF, and other proteins may be involved. Interacts with SecA.</text>
</comment>
<evidence type="ECO:0000256" key="7">
    <source>
        <dbReference type="ARBA" id="ARBA00023136"/>
    </source>
</evidence>
<name>A0A9D2CSH0_9FIRM</name>
<keyword evidence="3 8" id="KW-0812">Transmembrane</keyword>
<dbReference type="InterPro" id="IPR001901">
    <property type="entry name" value="Translocase_SecE/Sec61-g"/>
</dbReference>
<evidence type="ECO:0000313" key="9">
    <source>
        <dbReference type="EMBL" id="HIY97155.1"/>
    </source>
</evidence>
<comment type="function">
    <text evidence="8">Essential subunit of the Sec protein translocation channel SecYEG. Clamps together the 2 halves of SecY. May contact the channel plug during translocation.</text>
</comment>
<dbReference type="GO" id="GO:0008320">
    <property type="term" value="F:protein transmembrane transporter activity"/>
    <property type="evidence" value="ECO:0007669"/>
    <property type="project" value="UniProtKB-UniRule"/>
</dbReference>
<keyword evidence="5 8" id="KW-1133">Transmembrane helix</keyword>
<evidence type="ECO:0000256" key="2">
    <source>
        <dbReference type="ARBA" id="ARBA00022448"/>
    </source>
</evidence>
<evidence type="ECO:0000256" key="5">
    <source>
        <dbReference type="ARBA" id="ARBA00022989"/>
    </source>
</evidence>
<evidence type="ECO:0000256" key="8">
    <source>
        <dbReference type="HAMAP-Rule" id="MF_00422"/>
    </source>
</evidence>
<dbReference type="InterPro" id="IPR038379">
    <property type="entry name" value="SecE_sf"/>
</dbReference>
<evidence type="ECO:0000256" key="1">
    <source>
        <dbReference type="ARBA" id="ARBA00004370"/>
    </source>
</evidence>
<comment type="subcellular location">
    <subcellularLocation>
        <location evidence="8">Cell membrane</location>
        <topology evidence="8">Single-pass membrane protein</topology>
    </subcellularLocation>
    <subcellularLocation>
        <location evidence="1">Membrane</location>
    </subcellularLocation>
</comment>
<keyword evidence="8" id="KW-1003">Cell membrane</keyword>
<comment type="caution">
    <text evidence="9">The sequence shown here is derived from an EMBL/GenBank/DDBJ whole genome shotgun (WGS) entry which is preliminary data.</text>
</comment>
<dbReference type="GO" id="GO:0065002">
    <property type="term" value="P:intracellular protein transmembrane transport"/>
    <property type="evidence" value="ECO:0007669"/>
    <property type="project" value="UniProtKB-UniRule"/>
</dbReference>
<sequence length="74" mass="8109">MKAKTAVKKPNVFVRIGRKFKEVFSELKKVTWPTFGKVIKATGVVIAVVVSFLVVFTAVNFGLNELLGLITNLG</sequence>
<keyword evidence="6 8" id="KW-0811">Translocation</keyword>
<keyword evidence="7 8" id="KW-0472">Membrane</keyword>
<keyword evidence="2 8" id="KW-0813">Transport</keyword>
<feature type="transmembrane region" description="Helical" evidence="8">
    <location>
        <begin position="38"/>
        <end position="59"/>
    </location>
</feature>
<keyword evidence="4 8" id="KW-0653">Protein transport</keyword>
<dbReference type="GO" id="GO:0009306">
    <property type="term" value="P:protein secretion"/>
    <property type="evidence" value="ECO:0007669"/>
    <property type="project" value="UniProtKB-UniRule"/>
</dbReference>
<organism evidence="9 10">
    <name type="scientific">Candidatus Borkfalkia excrementigallinarum</name>
    <dbReference type="NCBI Taxonomy" id="2838506"/>
    <lineage>
        <taxon>Bacteria</taxon>
        <taxon>Bacillati</taxon>
        <taxon>Bacillota</taxon>
        <taxon>Clostridia</taxon>
        <taxon>Christensenellales</taxon>
        <taxon>Christensenellaceae</taxon>
        <taxon>Candidatus Borkfalkia</taxon>
    </lineage>
</organism>
<evidence type="ECO:0000256" key="6">
    <source>
        <dbReference type="ARBA" id="ARBA00023010"/>
    </source>
</evidence>
<gene>
    <name evidence="8 9" type="primary">secE</name>
    <name evidence="9" type="ORF">H9729_05645</name>
</gene>
<dbReference type="AlphaFoldDB" id="A0A9D2CSH0"/>
<protein>
    <recommendedName>
        <fullName evidence="8">Protein translocase subunit SecE</fullName>
    </recommendedName>
</protein>
<dbReference type="NCBIfam" id="TIGR00964">
    <property type="entry name" value="secE_bact"/>
    <property type="match status" value="1"/>
</dbReference>